<proteinExistence type="predicted"/>
<name>A0AAE0CFG3_9CHLO</name>
<dbReference type="PANTHER" id="PTHR38457:SF1">
    <property type="entry name" value="REGULATOR ABRB-RELATED"/>
    <property type="match status" value="1"/>
</dbReference>
<feature type="transmembrane region" description="Helical" evidence="1">
    <location>
        <begin position="51"/>
        <end position="73"/>
    </location>
</feature>
<feature type="transmembrane region" description="Helical" evidence="1">
    <location>
        <begin position="138"/>
        <end position="157"/>
    </location>
</feature>
<dbReference type="AlphaFoldDB" id="A0AAE0CFG3"/>
<organism evidence="2 3">
    <name type="scientific">Cymbomonas tetramitiformis</name>
    <dbReference type="NCBI Taxonomy" id="36881"/>
    <lineage>
        <taxon>Eukaryota</taxon>
        <taxon>Viridiplantae</taxon>
        <taxon>Chlorophyta</taxon>
        <taxon>Pyramimonadophyceae</taxon>
        <taxon>Pyramimonadales</taxon>
        <taxon>Pyramimonadaceae</taxon>
        <taxon>Cymbomonas</taxon>
    </lineage>
</organism>
<feature type="transmembrane region" description="Helical" evidence="1">
    <location>
        <begin position="20"/>
        <end position="39"/>
    </location>
</feature>
<evidence type="ECO:0000256" key="1">
    <source>
        <dbReference type="SAM" id="Phobius"/>
    </source>
</evidence>
<evidence type="ECO:0000313" key="2">
    <source>
        <dbReference type="EMBL" id="KAK3253259.1"/>
    </source>
</evidence>
<dbReference type="Pfam" id="PF05145">
    <property type="entry name" value="AbrB"/>
    <property type="match status" value="1"/>
</dbReference>
<dbReference type="EMBL" id="LGRX02024919">
    <property type="protein sequence ID" value="KAK3253259.1"/>
    <property type="molecule type" value="Genomic_DNA"/>
</dbReference>
<dbReference type="GO" id="GO:0010468">
    <property type="term" value="P:regulation of gene expression"/>
    <property type="evidence" value="ECO:0007669"/>
    <property type="project" value="InterPro"/>
</dbReference>
<dbReference type="GO" id="GO:0016020">
    <property type="term" value="C:membrane"/>
    <property type="evidence" value="ECO:0007669"/>
    <property type="project" value="InterPro"/>
</dbReference>
<dbReference type="Proteomes" id="UP001190700">
    <property type="component" value="Unassembled WGS sequence"/>
</dbReference>
<protein>
    <recommendedName>
        <fullName evidence="4">Ammonia monooxygenase</fullName>
    </recommendedName>
</protein>
<keyword evidence="1" id="KW-0472">Membrane</keyword>
<dbReference type="NCBIfam" id="TIGR03082">
    <property type="entry name" value="Gneg_AbrB_dup"/>
    <property type="match status" value="1"/>
</dbReference>
<accession>A0AAE0CFG3</accession>
<feature type="transmembrane region" description="Helical" evidence="1">
    <location>
        <begin position="199"/>
        <end position="216"/>
    </location>
</feature>
<evidence type="ECO:0008006" key="4">
    <source>
        <dbReference type="Google" id="ProtNLM"/>
    </source>
</evidence>
<comment type="caution">
    <text evidence="2">The sequence shown here is derived from an EMBL/GenBank/DDBJ whole genome shotgun (WGS) entry which is preliminary data.</text>
</comment>
<evidence type="ECO:0000313" key="3">
    <source>
        <dbReference type="Proteomes" id="UP001190700"/>
    </source>
</evidence>
<reference evidence="2 3" key="1">
    <citation type="journal article" date="2015" name="Genome Biol. Evol.">
        <title>Comparative Genomics of a Bacterivorous Green Alga Reveals Evolutionary Causalities and Consequences of Phago-Mixotrophic Mode of Nutrition.</title>
        <authorList>
            <person name="Burns J.A."/>
            <person name="Paasch A."/>
            <person name="Narechania A."/>
            <person name="Kim E."/>
        </authorList>
    </citation>
    <scope>NUCLEOTIDE SEQUENCE [LARGE SCALE GENOMIC DNA]</scope>
    <source>
        <strain evidence="2 3">PLY_AMNH</strain>
    </source>
</reference>
<keyword evidence="1" id="KW-1133">Transmembrane helix</keyword>
<dbReference type="InterPro" id="IPR007820">
    <property type="entry name" value="AbrB_fam"/>
</dbReference>
<sequence length="221" mass="22744">MEGYAQMGGDDRVIAVAHSLRLLLVVSVLPFLFRLFLSAGGSPTQGVSAQAFVPLGLLDACSLIVCAAVGPFLGKRLQLPAPFLLGPMLVSASAHLAGIVEARPPQAVVWAAQAVLGGGIGCRFVGVAVSQIVDVAKAASGSCLISLSTAAIAATLIHPVAQVTWPVLLLAYSPGGITEMTLLALSLGQDAAFVATHHALRVILLCTMTPFLFKAVKPKEQ</sequence>
<keyword evidence="3" id="KW-1185">Reference proteome</keyword>
<feature type="transmembrane region" description="Helical" evidence="1">
    <location>
        <begin position="79"/>
        <end position="100"/>
    </location>
</feature>
<dbReference type="InterPro" id="IPR017516">
    <property type="entry name" value="AbrB_dup"/>
</dbReference>
<dbReference type="PANTHER" id="PTHR38457">
    <property type="entry name" value="REGULATOR ABRB-RELATED"/>
    <property type="match status" value="1"/>
</dbReference>
<gene>
    <name evidence="2" type="ORF">CYMTET_37485</name>
</gene>
<keyword evidence="1" id="KW-0812">Transmembrane</keyword>
<feature type="transmembrane region" description="Helical" evidence="1">
    <location>
        <begin position="107"/>
        <end position="132"/>
    </location>
</feature>